<gene>
    <name evidence="1" type="ORF">BOO69_06705</name>
</gene>
<reference evidence="1 2" key="1">
    <citation type="submission" date="2016-11" db="EMBL/GenBank/DDBJ databases">
        <title>Complete genome sequence of Sulfitobacter sp. AM1-D1, a toxic bacteria associated with marine dinoflagellate Alexandrium minutum in East China Sea.</title>
        <authorList>
            <person name="Yang Q."/>
            <person name="Zhang X."/>
            <person name="Tian X."/>
        </authorList>
    </citation>
    <scope>NUCLEOTIDE SEQUENCE [LARGE SCALE GENOMIC DNA]</scope>
    <source>
        <strain evidence="1 2">AM1-D1</strain>
    </source>
</reference>
<accession>A0A1J0WFP9</accession>
<dbReference type="KEGG" id="suam:BOO69_06705"/>
<evidence type="ECO:0000313" key="2">
    <source>
        <dbReference type="Proteomes" id="UP000181897"/>
    </source>
</evidence>
<dbReference type="Proteomes" id="UP000181897">
    <property type="component" value="Chromosome"/>
</dbReference>
<dbReference type="STRING" id="1917485.BOO69_06705"/>
<proteinExistence type="predicted"/>
<protein>
    <submittedName>
        <fullName evidence="1">Uncharacterized protein</fullName>
    </submittedName>
</protein>
<evidence type="ECO:0000313" key="1">
    <source>
        <dbReference type="EMBL" id="APE43137.1"/>
    </source>
</evidence>
<name>A0A1J0WFP9_9RHOB</name>
<organism evidence="1 2">
    <name type="scientific">Sulfitobacter alexandrii</name>
    <dbReference type="NCBI Taxonomy" id="1917485"/>
    <lineage>
        <taxon>Bacteria</taxon>
        <taxon>Pseudomonadati</taxon>
        <taxon>Pseudomonadota</taxon>
        <taxon>Alphaproteobacteria</taxon>
        <taxon>Rhodobacterales</taxon>
        <taxon>Roseobacteraceae</taxon>
        <taxon>Sulfitobacter</taxon>
    </lineage>
</organism>
<dbReference type="EMBL" id="CP018076">
    <property type="protein sequence ID" value="APE43137.1"/>
    <property type="molecule type" value="Genomic_DNA"/>
</dbReference>
<dbReference type="AlphaFoldDB" id="A0A1J0WFP9"/>
<keyword evidence="2" id="KW-1185">Reference proteome</keyword>
<sequence>MAARATEHYDGPAVDEAPMFRSFLILLFMLVASTATAERCRAFVNGSEVVIEAENFATFADEVKTREKLLNWPSAKWNRAWGSPPACLSGVLYDYLATTVPDNQIDGYCLTRDAETGYFLVPGERNFRGLCRTTVCERVNTTKAETVAVSKSIASSAVAAVTDPSAAVAVAHKSGAMILSGSASTLIANVGNTSSAVVTALSTPAALAAVGVSVLAVGGAVYMCSGDEPVASDPAEAAPEE</sequence>